<name>A0A8S3Z5B1_9EUPU</name>
<dbReference type="AlphaFoldDB" id="A0A8S3Z5B1"/>
<evidence type="ECO:0000256" key="6">
    <source>
        <dbReference type="ARBA" id="ARBA00022692"/>
    </source>
</evidence>
<feature type="non-terminal residue" evidence="16">
    <location>
        <position position="379"/>
    </location>
</feature>
<keyword evidence="10" id="KW-0472">Membrane</keyword>
<dbReference type="EC" id="2.4.1.-" evidence="12"/>
<evidence type="ECO:0000259" key="14">
    <source>
        <dbReference type="Pfam" id="PF00852"/>
    </source>
</evidence>
<dbReference type="PANTHER" id="PTHR48438:SF1">
    <property type="entry name" value="ALPHA-(1,3)-FUCOSYLTRANSFERASE C-RELATED"/>
    <property type="match status" value="1"/>
</dbReference>
<evidence type="ECO:0000256" key="2">
    <source>
        <dbReference type="ARBA" id="ARBA00004922"/>
    </source>
</evidence>
<evidence type="ECO:0000256" key="12">
    <source>
        <dbReference type="RuleBase" id="RU003832"/>
    </source>
</evidence>
<evidence type="ECO:0000256" key="8">
    <source>
        <dbReference type="ARBA" id="ARBA00022989"/>
    </source>
</evidence>
<protein>
    <recommendedName>
        <fullName evidence="12">Fucosyltransferase</fullName>
        <ecNumber evidence="12">2.4.1.-</ecNumber>
    </recommendedName>
</protein>
<dbReference type="InterPro" id="IPR038577">
    <property type="entry name" value="GT10-like_C_sf"/>
</dbReference>
<keyword evidence="7" id="KW-0735">Signal-anchor</keyword>
<proteinExistence type="inferred from homology"/>
<evidence type="ECO:0000259" key="15">
    <source>
        <dbReference type="Pfam" id="PF17039"/>
    </source>
</evidence>
<dbReference type="OrthoDB" id="427096at2759"/>
<organism evidence="16 17">
    <name type="scientific">Candidula unifasciata</name>
    <dbReference type="NCBI Taxonomy" id="100452"/>
    <lineage>
        <taxon>Eukaryota</taxon>
        <taxon>Metazoa</taxon>
        <taxon>Spiralia</taxon>
        <taxon>Lophotrochozoa</taxon>
        <taxon>Mollusca</taxon>
        <taxon>Gastropoda</taxon>
        <taxon>Heterobranchia</taxon>
        <taxon>Euthyneura</taxon>
        <taxon>Panpulmonata</taxon>
        <taxon>Eupulmonata</taxon>
        <taxon>Stylommatophora</taxon>
        <taxon>Helicina</taxon>
        <taxon>Helicoidea</taxon>
        <taxon>Geomitridae</taxon>
        <taxon>Candidula</taxon>
    </lineage>
</organism>
<comment type="subcellular location">
    <subcellularLocation>
        <location evidence="1">Golgi apparatus membrane</location>
        <topology evidence="1">Single-pass type II membrane protein</topology>
    </subcellularLocation>
    <subcellularLocation>
        <location evidence="12">Golgi apparatus</location>
        <location evidence="12">Golgi stack membrane</location>
        <topology evidence="12">Single-pass type II membrane protein</topology>
    </subcellularLocation>
</comment>
<comment type="caution">
    <text evidence="16">The sequence shown here is derived from an EMBL/GenBank/DDBJ whole genome shotgun (WGS) entry which is preliminary data.</text>
</comment>
<comment type="similarity">
    <text evidence="3 12">Belongs to the glycosyltransferase 10 family.</text>
</comment>
<dbReference type="FunFam" id="3.40.50.11660:FF:000004">
    <property type="entry name" value="Glycoprotein 3-alpha-L-fucosyltransferase A"/>
    <property type="match status" value="1"/>
</dbReference>
<accession>A0A8S3Z5B1</accession>
<dbReference type="EMBL" id="CAJHNH020001191">
    <property type="protein sequence ID" value="CAG5121936.1"/>
    <property type="molecule type" value="Genomic_DNA"/>
</dbReference>
<evidence type="ECO:0000256" key="4">
    <source>
        <dbReference type="ARBA" id="ARBA00022676"/>
    </source>
</evidence>
<keyword evidence="17" id="KW-1185">Reference proteome</keyword>
<feature type="signal peptide" evidence="13">
    <location>
        <begin position="1"/>
        <end position="17"/>
    </location>
</feature>
<evidence type="ECO:0000256" key="13">
    <source>
        <dbReference type="SAM" id="SignalP"/>
    </source>
</evidence>
<evidence type="ECO:0000256" key="3">
    <source>
        <dbReference type="ARBA" id="ARBA00008919"/>
    </source>
</evidence>
<evidence type="ECO:0000256" key="7">
    <source>
        <dbReference type="ARBA" id="ARBA00022968"/>
    </source>
</evidence>
<dbReference type="GO" id="GO:0032580">
    <property type="term" value="C:Golgi cisterna membrane"/>
    <property type="evidence" value="ECO:0007669"/>
    <property type="project" value="UniProtKB-SubCell"/>
</dbReference>
<dbReference type="Pfam" id="PF00852">
    <property type="entry name" value="Glyco_transf_10"/>
    <property type="match status" value="1"/>
</dbReference>
<evidence type="ECO:0000256" key="10">
    <source>
        <dbReference type="ARBA" id="ARBA00023136"/>
    </source>
</evidence>
<keyword evidence="8" id="KW-1133">Transmembrane helix</keyword>
<feature type="domain" description="Fucosyltransferase C-terminal" evidence="14">
    <location>
        <begin position="241"/>
        <end position="379"/>
    </location>
</feature>
<dbReference type="SUPFAM" id="SSF53756">
    <property type="entry name" value="UDP-Glycosyltransferase/glycogen phosphorylase"/>
    <property type="match status" value="1"/>
</dbReference>
<keyword evidence="9 12" id="KW-0333">Golgi apparatus</keyword>
<keyword evidence="4 12" id="KW-0328">Glycosyltransferase</keyword>
<dbReference type="GO" id="GO:0008417">
    <property type="term" value="F:fucosyltransferase activity"/>
    <property type="evidence" value="ECO:0007669"/>
    <property type="project" value="InterPro"/>
</dbReference>
<evidence type="ECO:0000313" key="17">
    <source>
        <dbReference type="Proteomes" id="UP000678393"/>
    </source>
</evidence>
<evidence type="ECO:0000313" key="16">
    <source>
        <dbReference type="EMBL" id="CAG5121936.1"/>
    </source>
</evidence>
<dbReference type="InterPro" id="IPR031481">
    <property type="entry name" value="Glyco_tran_10_N"/>
</dbReference>
<dbReference type="PANTHER" id="PTHR48438">
    <property type="entry name" value="ALPHA-(1,3)-FUCOSYLTRANSFERASE C-RELATED"/>
    <property type="match status" value="1"/>
</dbReference>
<dbReference type="Gene3D" id="3.40.50.11660">
    <property type="entry name" value="Glycosyl transferase family 10, C-terminal domain"/>
    <property type="match status" value="1"/>
</dbReference>
<evidence type="ECO:0000256" key="9">
    <source>
        <dbReference type="ARBA" id="ARBA00023034"/>
    </source>
</evidence>
<feature type="domain" description="Fucosyltransferase N-terminal" evidence="15">
    <location>
        <begin position="119"/>
        <end position="219"/>
    </location>
</feature>
<keyword evidence="13" id="KW-0732">Signal</keyword>
<sequence>VFAVCACVLVYINFFLANKSSWSSLTFDIGFREVDKNQQIAGLGTSVSSAAVSHLQTNRTFANTSHSTGSFSLSPDIIIKVPSVYPNEEYFADDRILSQLKFVPKSVERGLKEGILKHKKILVYGGLSGWGVKRGQDTFVEQKCTVSHCELSDSRSELAEADVVLFQGTSVSYEKRSPHQKWLLYLLESPYHTPGLGPLADLVNWTATYRHDSTIVAPYEKFVPFNASILTKPQNRNYADGKTKKVAWFVSNCGARNGRRQYANELAKYIEIDIYGGCGKLKCPRFEANKCFEMLNRDYKFYLSFENSNCRDYITEKFFINGLKHDVIPIVMGAAPEDYERAAPPHSFIHVDDFESPKDLADYLHKLDKNDDLYNKYFQ</sequence>
<dbReference type="Proteomes" id="UP000678393">
    <property type="component" value="Unassembled WGS sequence"/>
</dbReference>
<dbReference type="InterPro" id="IPR001503">
    <property type="entry name" value="Glyco_trans_10"/>
</dbReference>
<dbReference type="GO" id="GO:0000139">
    <property type="term" value="C:Golgi membrane"/>
    <property type="evidence" value="ECO:0007669"/>
    <property type="project" value="UniProtKB-SubCell"/>
</dbReference>
<keyword evidence="11" id="KW-0325">Glycoprotein</keyword>
<evidence type="ECO:0000256" key="11">
    <source>
        <dbReference type="ARBA" id="ARBA00023180"/>
    </source>
</evidence>
<comment type="pathway">
    <text evidence="2">Protein modification; protein glycosylation.</text>
</comment>
<feature type="chain" id="PRO_5035818713" description="Fucosyltransferase" evidence="13">
    <location>
        <begin position="18"/>
        <end position="379"/>
    </location>
</feature>
<keyword evidence="6 12" id="KW-0812">Transmembrane</keyword>
<gene>
    <name evidence="16" type="ORF">CUNI_LOCUS7494</name>
</gene>
<dbReference type="InterPro" id="IPR055270">
    <property type="entry name" value="Glyco_tran_10_C"/>
</dbReference>
<keyword evidence="5 12" id="KW-0808">Transferase</keyword>
<evidence type="ECO:0000256" key="5">
    <source>
        <dbReference type="ARBA" id="ARBA00022679"/>
    </source>
</evidence>
<reference evidence="16" key="1">
    <citation type="submission" date="2021-04" db="EMBL/GenBank/DDBJ databases">
        <authorList>
            <consortium name="Molecular Ecology Group"/>
        </authorList>
    </citation>
    <scope>NUCLEOTIDE SEQUENCE</scope>
</reference>
<evidence type="ECO:0000256" key="1">
    <source>
        <dbReference type="ARBA" id="ARBA00004323"/>
    </source>
</evidence>
<dbReference type="Pfam" id="PF17039">
    <property type="entry name" value="Glyco_tran_10_N"/>
    <property type="match status" value="1"/>
</dbReference>